<dbReference type="EC" id="6.1.1.14" evidence="5"/>
<evidence type="ECO:0000256" key="1">
    <source>
        <dbReference type="ARBA" id="ARBA00004489"/>
    </source>
</evidence>
<protein>
    <recommendedName>
        <fullName evidence="6">Glycine--tRNA ligase</fullName>
        <ecNumber evidence="5">6.1.1.14</ecNumber>
    </recommendedName>
    <alternativeName>
        <fullName evidence="15">Diadenosine tetraphosphate synthetase</fullName>
    </alternativeName>
</protein>
<keyword evidence="13" id="KW-0030">Aminoacyl-tRNA synthetase</keyword>
<dbReference type="CDD" id="cd00774">
    <property type="entry name" value="GlyRS-like_core"/>
    <property type="match status" value="1"/>
</dbReference>
<evidence type="ECO:0000256" key="2">
    <source>
        <dbReference type="ARBA" id="ARBA00004496"/>
    </source>
</evidence>
<dbReference type="AlphaFoldDB" id="A0A7S3XF20"/>
<evidence type="ECO:0000256" key="14">
    <source>
        <dbReference type="ARBA" id="ARBA00023273"/>
    </source>
</evidence>
<dbReference type="GO" id="GO:0004820">
    <property type="term" value="F:glycine-tRNA ligase activity"/>
    <property type="evidence" value="ECO:0007669"/>
    <property type="project" value="UniProtKB-EC"/>
</dbReference>
<evidence type="ECO:0000256" key="13">
    <source>
        <dbReference type="ARBA" id="ARBA00023146"/>
    </source>
</evidence>
<evidence type="ECO:0000256" key="16">
    <source>
        <dbReference type="ARBA" id="ARBA00048436"/>
    </source>
</evidence>
<dbReference type="EMBL" id="HBIS01006660">
    <property type="protein sequence ID" value="CAE0612199.1"/>
    <property type="molecule type" value="Transcribed_RNA"/>
</dbReference>
<evidence type="ECO:0000256" key="10">
    <source>
        <dbReference type="ARBA" id="ARBA00022741"/>
    </source>
</evidence>
<dbReference type="Gene3D" id="3.40.50.800">
    <property type="entry name" value="Anticodon-binding domain"/>
    <property type="match status" value="1"/>
</dbReference>
<dbReference type="Gene3D" id="3.30.40.230">
    <property type="match status" value="1"/>
</dbReference>
<evidence type="ECO:0000256" key="5">
    <source>
        <dbReference type="ARBA" id="ARBA00012829"/>
    </source>
</evidence>
<name>A0A7S3XF20_9CHLO</name>
<comment type="similarity">
    <text evidence="3">Belongs to the class-II aminoacyl-tRNA synthetase family.</text>
</comment>
<dbReference type="SUPFAM" id="SSF52954">
    <property type="entry name" value="Class II aaRS ABD-related"/>
    <property type="match status" value="1"/>
</dbReference>
<keyword evidence="12" id="KW-0648">Protein biosynthesis</keyword>
<feature type="domain" description="Aminoacyl-transfer RNA synthetases class-II family profile" evidence="19">
    <location>
        <begin position="122"/>
        <end position="611"/>
    </location>
</feature>
<reference evidence="20" key="1">
    <citation type="submission" date="2021-01" db="EMBL/GenBank/DDBJ databases">
        <authorList>
            <person name="Corre E."/>
            <person name="Pelletier E."/>
            <person name="Niang G."/>
            <person name="Scheremetjew M."/>
            <person name="Finn R."/>
            <person name="Kale V."/>
            <person name="Holt S."/>
            <person name="Cochrane G."/>
            <person name="Meng A."/>
            <person name="Brown T."/>
            <person name="Cohen L."/>
        </authorList>
    </citation>
    <scope>NUCLEOTIDE SEQUENCE</scope>
    <source>
        <strain evidence="20">CCMP1897</strain>
    </source>
</reference>
<dbReference type="Gene3D" id="3.30.720.200">
    <property type="match status" value="1"/>
</dbReference>
<keyword evidence="11" id="KW-0067">ATP-binding</keyword>
<comment type="subcellular location">
    <subcellularLocation>
        <location evidence="1">Cell projection</location>
        <location evidence="1">Axon</location>
    </subcellularLocation>
    <subcellularLocation>
        <location evidence="2">Cytoplasm</location>
    </subcellularLocation>
</comment>
<dbReference type="FunFam" id="3.30.40.230:FF:000001">
    <property type="entry name" value="Glycine--tRNA ligase"/>
    <property type="match status" value="1"/>
</dbReference>
<feature type="region of interest" description="Disordered" evidence="18">
    <location>
        <begin position="16"/>
        <end position="44"/>
    </location>
</feature>
<evidence type="ECO:0000256" key="7">
    <source>
        <dbReference type="ARBA" id="ARBA00022490"/>
    </source>
</evidence>
<dbReference type="InterPro" id="IPR033731">
    <property type="entry name" value="GlyRS-like_core"/>
</dbReference>
<comment type="catalytic activity">
    <reaction evidence="17">
        <text>tRNA(Gly) + glycine + ATP = glycyl-tRNA(Gly) + AMP + diphosphate</text>
        <dbReference type="Rhea" id="RHEA:16013"/>
        <dbReference type="Rhea" id="RHEA-COMP:9664"/>
        <dbReference type="Rhea" id="RHEA-COMP:9683"/>
        <dbReference type="ChEBI" id="CHEBI:30616"/>
        <dbReference type="ChEBI" id="CHEBI:33019"/>
        <dbReference type="ChEBI" id="CHEBI:57305"/>
        <dbReference type="ChEBI" id="CHEBI:78442"/>
        <dbReference type="ChEBI" id="CHEBI:78522"/>
        <dbReference type="ChEBI" id="CHEBI:456215"/>
        <dbReference type="EC" id="6.1.1.14"/>
    </reaction>
    <physiologicalReaction direction="left-to-right" evidence="17">
        <dbReference type="Rhea" id="RHEA:16014"/>
    </physiologicalReaction>
</comment>
<evidence type="ECO:0000256" key="17">
    <source>
        <dbReference type="ARBA" id="ARBA00049523"/>
    </source>
</evidence>
<dbReference type="InterPro" id="IPR002314">
    <property type="entry name" value="aa-tRNA-synt_IIb"/>
</dbReference>
<dbReference type="GO" id="GO:0070150">
    <property type="term" value="P:mitochondrial glycyl-tRNA aminoacylation"/>
    <property type="evidence" value="ECO:0007669"/>
    <property type="project" value="TreeGrafter"/>
</dbReference>
<gene>
    <name evidence="20" type="ORF">PSAL00342_LOCUS6034</name>
</gene>
<dbReference type="GO" id="GO:0016740">
    <property type="term" value="F:transferase activity"/>
    <property type="evidence" value="ECO:0007669"/>
    <property type="project" value="UniProtKB-KW"/>
</dbReference>
<evidence type="ECO:0000256" key="11">
    <source>
        <dbReference type="ARBA" id="ARBA00022840"/>
    </source>
</evidence>
<comment type="subunit">
    <text evidence="4">Homodimer.</text>
</comment>
<dbReference type="SUPFAM" id="SSF55681">
    <property type="entry name" value="Class II aaRS and biotin synthetases"/>
    <property type="match status" value="1"/>
</dbReference>
<keyword evidence="8" id="KW-0436">Ligase</keyword>
<evidence type="ECO:0000256" key="3">
    <source>
        <dbReference type="ARBA" id="ARBA00008226"/>
    </source>
</evidence>
<dbReference type="FunFam" id="3.30.930.10:FF:000158">
    <property type="entry name" value="Glycyl-tRNA synthetase"/>
    <property type="match status" value="1"/>
</dbReference>
<dbReference type="InterPro" id="IPR006195">
    <property type="entry name" value="aa-tRNA-synth_II"/>
</dbReference>
<dbReference type="Pfam" id="PF03129">
    <property type="entry name" value="HGTP_anticodon"/>
    <property type="match status" value="1"/>
</dbReference>
<dbReference type="NCBIfam" id="NF003211">
    <property type="entry name" value="PRK04173.1"/>
    <property type="match status" value="1"/>
</dbReference>
<evidence type="ECO:0000256" key="4">
    <source>
        <dbReference type="ARBA" id="ARBA00011738"/>
    </source>
</evidence>
<keyword evidence="7" id="KW-0963">Cytoplasm</keyword>
<dbReference type="GO" id="GO:0005524">
    <property type="term" value="F:ATP binding"/>
    <property type="evidence" value="ECO:0007669"/>
    <property type="project" value="UniProtKB-KW"/>
</dbReference>
<dbReference type="FunFam" id="3.30.930.10:FF:000010">
    <property type="entry name" value="Glycyl-tRNA synthetase 1"/>
    <property type="match status" value="1"/>
</dbReference>
<proteinExistence type="inferred from homology"/>
<dbReference type="InterPro" id="IPR027031">
    <property type="entry name" value="Gly-tRNA_synthase/POLG2"/>
</dbReference>
<evidence type="ECO:0000256" key="9">
    <source>
        <dbReference type="ARBA" id="ARBA00022679"/>
    </source>
</evidence>
<dbReference type="FunFam" id="3.40.50.800:FF:000004">
    <property type="entry name" value="Glycine--tRNA ligase 2"/>
    <property type="match status" value="1"/>
</dbReference>
<accession>A0A7S3XF20</accession>
<sequence>MPCRIHIPVFFPTWTGDDEDRTKRRSTTIDTPIPTRGKGRRSMDPHANLADEIRKLESDIRKQGDVVRAKKAQKKDGLVEQDDVDQCIEQLKQLKLRFDEKLKEFESTGTKMDGGKETFRAQMTNLLERRLFYIPSFKIYGGVAGLYDFGPPGCAVKQNLIAYWRQHFVLTEAMLEIECPSVTPEVVLRASGHVDKFTDLMVNDVVTGDCHRADHLLKDVLDRQIHNPLTDPEVAKEMKEVLARVDEYDDQELGELLKKYDVKAPETGHALSDPYPFNLMFATSIGPAGNLKGYLRPETAQGMFVNFRDLLYFNGGKLPFAAAQIGQAYRNEIAPRAGLLRVREFTLAEIEHFVIPDRKNHPKFGQVKELSFQLYPRAEQLGEAKETVIMSIEEAVRKGIIANETLAYFIARTYLFLTAVGINPQRLRFRQHLQHEMAHYACDCWDAEVECSYGWIECVGLADRSAYDLTAHAQKSKVELSAFEKYDKPRQVEVVTIAPNKPQVGKQFKKDAGIIMEALAAMEDKDALALGESLKSQGKATLKICSTGQEFELTESMVSIKLETKTLQGRNVVPSVIEPSFGIGRILYCMFEHAFYLREGDEQRAVLRFSPVVAPIKCTIFPLMQDSKFDAYLDPVCRALTEAGLSNKVDTTGVSIGKRYARTDELGVPFAVTVDYQTLEDGTVTLRERDTCVQVRMPSLEVATVVRKLVDAKLVWKDVQARYPAQMTAN</sequence>
<dbReference type="InterPro" id="IPR002315">
    <property type="entry name" value="tRNA-synt_gly"/>
</dbReference>
<dbReference type="PROSITE" id="PS50862">
    <property type="entry name" value="AA_TRNA_LIGASE_II"/>
    <property type="match status" value="1"/>
</dbReference>
<evidence type="ECO:0000259" key="19">
    <source>
        <dbReference type="PROSITE" id="PS50862"/>
    </source>
</evidence>
<dbReference type="Pfam" id="PF00587">
    <property type="entry name" value="tRNA-synt_2b"/>
    <property type="match status" value="1"/>
</dbReference>
<keyword evidence="10" id="KW-0547">Nucleotide-binding</keyword>
<dbReference type="Gene3D" id="3.30.930.10">
    <property type="entry name" value="Bira Bifunctional Protein, Domain 2"/>
    <property type="match status" value="1"/>
</dbReference>
<dbReference type="NCBIfam" id="TIGR00389">
    <property type="entry name" value="glyS_dimeric"/>
    <property type="match status" value="1"/>
</dbReference>
<evidence type="ECO:0000256" key="6">
    <source>
        <dbReference type="ARBA" id="ARBA00019404"/>
    </source>
</evidence>
<dbReference type="CDD" id="cd00858">
    <property type="entry name" value="GlyRS_anticodon"/>
    <property type="match status" value="1"/>
</dbReference>
<organism evidence="20">
    <name type="scientific">Picocystis salinarum</name>
    <dbReference type="NCBI Taxonomy" id="88271"/>
    <lineage>
        <taxon>Eukaryota</taxon>
        <taxon>Viridiplantae</taxon>
        <taxon>Chlorophyta</taxon>
        <taxon>Picocystophyceae</taxon>
        <taxon>Picocystales</taxon>
        <taxon>Picocystaceae</taxon>
        <taxon>Picocystis</taxon>
    </lineage>
</organism>
<dbReference type="InterPro" id="IPR036621">
    <property type="entry name" value="Anticodon-bd_dom_sf"/>
</dbReference>
<keyword evidence="14" id="KW-0966">Cell projection</keyword>
<dbReference type="PANTHER" id="PTHR10745">
    <property type="entry name" value="GLYCYL-TRNA SYNTHETASE/DNA POLYMERASE SUBUNIT GAMMA-2"/>
    <property type="match status" value="1"/>
</dbReference>
<dbReference type="InterPro" id="IPR004154">
    <property type="entry name" value="Anticodon-bd"/>
</dbReference>
<keyword evidence="9" id="KW-0808">Transferase</keyword>
<dbReference type="PRINTS" id="PR01043">
    <property type="entry name" value="TRNASYNTHGLY"/>
</dbReference>
<comment type="catalytic activity">
    <reaction evidence="16">
        <text>2 ATP + H(+) = P(1),P(4)-bis(5'-adenosyl) tetraphosphate + diphosphate</text>
        <dbReference type="Rhea" id="RHEA:34935"/>
        <dbReference type="ChEBI" id="CHEBI:15378"/>
        <dbReference type="ChEBI" id="CHEBI:30616"/>
        <dbReference type="ChEBI" id="CHEBI:33019"/>
        <dbReference type="ChEBI" id="CHEBI:58141"/>
    </reaction>
    <physiologicalReaction direction="left-to-right" evidence="16">
        <dbReference type="Rhea" id="RHEA:34936"/>
    </physiologicalReaction>
</comment>
<evidence type="ECO:0000313" key="20">
    <source>
        <dbReference type="EMBL" id="CAE0612199.1"/>
    </source>
</evidence>
<evidence type="ECO:0000256" key="12">
    <source>
        <dbReference type="ARBA" id="ARBA00022917"/>
    </source>
</evidence>
<dbReference type="FunFam" id="3.30.720.200:FF:000001">
    <property type="entry name" value="Glycine--tRNA ligase 2"/>
    <property type="match status" value="1"/>
</dbReference>
<dbReference type="GO" id="GO:0005739">
    <property type="term" value="C:mitochondrion"/>
    <property type="evidence" value="ECO:0007669"/>
    <property type="project" value="TreeGrafter"/>
</dbReference>
<evidence type="ECO:0000256" key="8">
    <source>
        <dbReference type="ARBA" id="ARBA00022598"/>
    </source>
</evidence>
<evidence type="ECO:0000256" key="18">
    <source>
        <dbReference type="SAM" id="MobiDB-lite"/>
    </source>
</evidence>
<dbReference type="InterPro" id="IPR045864">
    <property type="entry name" value="aa-tRNA-synth_II/BPL/LPL"/>
</dbReference>
<dbReference type="PANTHER" id="PTHR10745:SF0">
    <property type="entry name" value="GLYCINE--TRNA LIGASE"/>
    <property type="match status" value="1"/>
</dbReference>
<evidence type="ECO:0000256" key="15">
    <source>
        <dbReference type="ARBA" id="ARBA00030057"/>
    </source>
</evidence>